<evidence type="ECO:0000313" key="19">
    <source>
        <dbReference type="EMBL" id="MBW4466075.1"/>
    </source>
</evidence>
<dbReference type="InterPro" id="IPR014756">
    <property type="entry name" value="Ig_E-set"/>
</dbReference>
<dbReference type="EMBL" id="JAHHHV010000065">
    <property type="protein sequence ID" value="MBW4466075.1"/>
    <property type="molecule type" value="Genomic_DNA"/>
</dbReference>
<dbReference type="GO" id="GO:0005992">
    <property type="term" value="P:trehalose biosynthetic process"/>
    <property type="evidence" value="ECO:0007669"/>
    <property type="project" value="UniProtKB-UniRule"/>
</dbReference>
<evidence type="ECO:0000256" key="1">
    <source>
        <dbReference type="ARBA" id="ARBA00000826"/>
    </source>
</evidence>
<dbReference type="InterPro" id="IPR013783">
    <property type="entry name" value="Ig-like_fold"/>
</dbReference>
<dbReference type="InterPro" id="IPR004193">
    <property type="entry name" value="Glyco_hydro_13_N"/>
</dbReference>
<dbReference type="NCBIfam" id="TIGR02402">
    <property type="entry name" value="trehalose_TreZ"/>
    <property type="match status" value="1"/>
</dbReference>
<dbReference type="InterPro" id="IPR006047">
    <property type="entry name" value="GH13_cat_dom"/>
</dbReference>
<comment type="similarity">
    <text evidence="4">Belongs to the glycosyl hydrolase 13 family. GlgB subfamily.</text>
</comment>
<evidence type="ECO:0000256" key="10">
    <source>
        <dbReference type="ARBA" id="ARBA00023295"/>
    </source>
</evidence>
<keyword evidence="10 15" id="KW-0326">Glycosidase</keyword>
<comment type="catalytic activity">
    <reaction evidence="1">
        <text>Transfers a segment of a (1-&gt;4)-alpha-D-glucan chain to a primary hydroxy group in a similar glucan chain.</text>
        <dbReference type="EC" id="2.4.1.18"/>
    </reaction>
</comment>
<dbReference type="PANTHER" id="PTHR43651">
    <property type="entry name" value="1,4-ALPHA-GLUCAN-BRANCHING ENZYME"/>
    <property type="match status" value="1"/>
</dbReference>
<comment type="caution">
    <text evidence="19">The sequence shown here is derived from an EMBL/GenBank/DDBJ whole genome shotgun (WGS) entry which is preliminary data.</text>
</comment>
<gene>
    <name evidence="19" type="primary">treZ</name>
    <name evidence="19" type="ORF">KME07_11630</name>
</gene>
<dbReference type="Pfam" id="PF00128">
    <property type="entry name" value="Alpha-amylase"/>
    <property type="match status" value="1"/>
</dbReference>
<evidence type="ECO:0000256" key="11">
    <source>
        <dbReference type="ARBA" id="ARBA00032057"/>
    </source>
</evidence>
<evidence type="ECO:0000256" key="14">
    <source>
        <dbReference type="NCBIfam" id="TIGR02402"/>
    </source>
</evidence>
<comment type="subcellular location">
    <subcellularLocation>
        <location evidence="2 16">Cytoplasm</location>
    </subcellularLocation>
</comment>
<evidence type="ECO:0000256" key="6">
    <source>
        <dbReference type="ARBA" id="ARBA00022490"/>
    </source>
</evidence>
<feature type="active site" description="Nucleophile" evidence="16">
    <location>
        <position position="256"/>
    </location>
</feature>
<reference evidence="19" key="1">
    <citation type="submission" date="2021-05" db="EMBL/GenBank/DDBJ databases">
        <authorList>
            <person name="Pietrasiak N."/>
            <person name="Ward R."/>
            <person name="Stajich J.E."/>
            <person name="Kurbessoian T."/>
        </authorList>
    </citation>
    <scope>NUCLEOTIDE SEQUENCE</scope>
    <source>
        <strain evidence="19">GSE-TBD4-15B</strain>
    </source>
</reference>
<comment type="catalytic activity">
    <reaction evidence="13 15">
        <text>hydrolysis of (1-&gt;4)-alpha-D-glucosidic linkage in 4-alpha-D-[(1-&gt;4)-alpha-D-glucanosyl]n trehalose to yield trehalose and (1-&gt;4)-alpha-D-glucan.</text>
        <dbReference type="EC" id="3.2.1.141"/>
    </reaction>
</comment>
<accession>A0A951PBF4</accession>
<feature type="site" description="Transition state stabilizer" evidence="17">
    <location>
        <position position="387"/>
    </location>
</feature>
<evidence type="ECO:0000256" key="9">
    <source>
        <dbReference type="ARBA" id="ARBA00023277"/>
    </source>
</evidence>
<evidence type="ECO:0000256" key="2">
    <source>
        <dbReference type="ARBA" id="ARBA00004496"/>
    </source>
</evidence>
<keyword evidence="9" id="KW-0119">Carbohydrate metabolism</keyword>
<dbReference type="Gene3D" id="3.20.20.80">
    <property type="entry name" value="Glycosidases"/>
    <property type="match status" value="1"/>
</dbReference>
<dbReference type="InterPro" id="IPR012768">
    <property type="entry name" value="Trehalose_TreZ"/>
</dbReference>
<organism evidence="19 20">
    <name type="scientific">Pegethrix bostrychoides GSE-TBD4-15B</name>
    <dbReference type="NCBI Taxonomy" id="2839662"/>
    <lineage>
        <taxon>Bacteria</taxon>
        <taxon>Bacillati</taxon>
        <taxon>Cyanobacteriota</taxon>
        <taxon>Cyanophyceae</taxon>
        <taxon>Oculatellales</taxon>
        <taxon>Oculatellaceae</taxon>
        <taxon>Pegethrix</taxon>
    </lineage>
</organism>
<reference evidence="19" key="2">
    <citation type="journal article" date="2022" name="Microbiol. Resour. Announc.">
        <title>Metagenome Sequencing to Explore Phylogenomics of Terrestrial Cyanobacteria.</title>
        <authorList>
            <person name="Ward R.D."/>
            <person name="Stajich J.E."/>
            <person name="Johansen J.R."/>
            <person name="Huntemann M."/>
            <person name="Clum A."/>
            <person name="Foster B."/>
            <person name="Foster B."/>
            <person name="Roux S."/>
            <person name="Palaniappan K."/>
            <person name="Varghese N."/>
            <person name="Mukherjee S."/>
            <person name="Reddy T.B.K."/>
            <person name="Daum C."/>
            <person name="Copeland A."/>
            <person name="Chen I.A."/>
            <person name="Ivanova N.N."/>
            <person name="Kyrpides N.C."/>
            <person name="Shapiro N."/>
            <person name="Eloe-Fadrosh E.A."/>
            <person name="Pietrasiak N."/>
        </authorList>
    </citation>
    <scope>NUCLEOTIDE SEQUENCE</scope>
    <source>
        <strain evidence="19">GSE-TBD4-15B</strain>
    </source>
</reference>
<dbReference type="EC" id="3.2.1.141" evidence="14 15"/>
<dbReference type="SUPFAM" id="SSF81296">
    <property type="entry name" value="E set domains"/>
    <property type="match status" value="1"/>
</dbReference>
<evidence type="ECO:0000256" key="15">
    <source>
        <dbReference type="PIRNR" id="PIRNR006337"/>
    </source>
</evidence>
<dbReference type="InterPro" id="IPR044901">
    <property type="entry name" value="Trehalose_TreZ_E-set_sf"/>
</dbReference>
<evidence type="ECO:0000259" key="18">
    <source>
        <dbReference type="SMART" id="SM00642"/>
    </source>
</evidence>
<evidence type="ECO:0000256" key="17">
    <source>
        <dbReference type="PIRSR" id="PIRSR006337-3"/>
    </source>
</evidence>
<dbReference type="Gene3D" id="2.60.40.10">
    <property type="entry name" value="Immunoglobulins"/>
    <property type="match status" value="1"/>
</dbReference>
<keyword evidence="7" id="KW-0808">Transferase</keyword>
<dbReference type="Pfam" id="PF02922">
    <property type="entry name" value="CBM_48"/>
    <property type="match status" value="1"/>
</dbReference>
<dbReference type="AlphaFoldDB" id="A0A951PBF4"/>
<evidence type="ECO:0000256" key="13">
    <source>
        <dbReference type="ARBA" id="ARBA00034013"/>
    </source>
</evidence>
<proteinExistence type="inferred from homology"/>
<dbReference type="PIRSF" id="PIRSF006337">
    <property type="entry name" value="Trehalose_TreZ"/>
    <property type="match status" value="1"/>
</dbReference>
<evidence type="ECO:0000256" key="12">
    <source>
        <dbReference type="ARBA" id="ARBA00033284"/>
    </source>
</evidence>
<dbReference type="PANTHER" id="PTHR43651:SF11">
    <property type="entry name" value="MALTO-OLIGOSYLTREHALOSE TREHALOHYDROLASE"/>
    <property type="match status" value="1"/>
</dbReference>
<keyword evidence="8 15" id="KW-0378">Hydrolase</keyword>
<evidence type="ECO:0000313" key="20">
    <source>
        <dbReference type="Proteomes" id="UP000707356"/>
    </source>
</evidence>
<dbReference type="GO" id="GO:0033942">
    <property type="term" value="F:4-alpha-D-(1-&gt;4)-alpha-D-glucanotrehalose trehalohydrolase activity"/>
    <property type="evidence" value="ECO:0007669"/>
    <property type="project" value="UniProtKB-EC"/>
</dbReference>
<feature type="domain" description="Glycosyl hydrolase family 13 catalytic" evidence="18">
    <location>
        <begin position="85"/>
        <end position="454"/>
    </location>
</feature>
<dbReference type="CDD" id="cd11325">
    <property type="entry name" value="AmyAc_GTHase"/>
    <property type="match status" value="1"/>
</dbReference>
<evidence type="ECO:0000256" key="16">
    <source>
        <dbReference type="PIRSR" id="PIRSR006337-1"/>
    </source>
</evidence>
<dbReference type="Gene3D" id="1.10.10.760">
    <property type="entry name" value="E-set domains of sugar-utilizing enzymes"/>
    <property type="match status" value="1"/>
</dbReference>
<dbReference type="Proteomes" id="UP000707356">
    <property type="component" value="Unassembled WGS sequence"/>
</dbReference>
<evidence type="ECO:0000256" key="5">
    <source>
        <dbReference type="ARBA" id="ARBA00015938"/>
    </source>
</evidence>
<comment type="pathway">
    <text evidence="3 15">Glycan biosynthesis; trehalose biosynthesis.</text>
</comment>
<keyword evidence="6" id="KW-0963">Cytoplasm</keyword>
<name>A0A951PBF4_9CYAN</name>
<dbReference type="SUPFAM" id="SSF51445">
    <property type="entry name" value="(Trans)glycosidases"/>
    <property type="match status" value="1"/>
</dbReference>
<dbReference type="CDD" id="cd02853">
    <property type="entry name" value="E_set_MTHase_like_N"/>
    <property type="match status" value="1"/>
</dbReference>
<evidence type="ECO:0000256" key="7">
    <source>
        <dbReference type="ARBA" id="ARBA00022679"/>
    </source>
</evidence>
<evidence type="ECO:0000256" key="4">
    <source>
        <dbReference type="ARBA" id="ARBA00009000"/>
    </source>
</evidence>
<dbReference type="Pfam" id="PF02806">
    <property type="entry name" value="Alpha-amylase_C"/>
    <property type="match status" value="1"/>
</dbReference>
<evidence type="ECO:0000256" key="8">
    <source>
        <dbReference type="ARBA" id="ARBA00022801"/>
    </source>
</evidence>
<sequence length="613" mass="69503">MQVGSQYLGNGRSKFTVWAPQLEQVAVHLVAPTDQLIPLQQDERGYWQGEAEAEPGALYFYQLEGTDRPDPASQSQPQGVHGASEIVDHSFDWTDHDWKNISLGDMVIYELHVGTFTPEGTFEAIISRIPELLDLGVNAIELMPIAQFPGDRNWGYDGTYLYAVQNSYGGVQSLKRLIDACHQQGMAVFLDVVYNHFGPEGNYIGCYGPYFTDKYHSLWGDAINFDAAYSYAVRDFFIQNVLYWFREFHFDALRLDATDHILDHSSQHFLQEMATAVSEFEQQQGREFYLTAESDLNDPRWIRPQEQGGFGLDAQWNDEFHHALHALVTGETMGYYKDFGSLEQVAKAYTHNFVYTGEFSANRQKHHGADPCDRSPRQFVVCTQNHDQVGNRILGDRLCHSISFETEKLLAAALLLSPSIPLIFMGQEYGETAPFQYFVSHSDPDLVAAVRKGRKEEFAAFHMVGEAPDPQSEETFQKSKLNWEMLNIGNNHLLWRFYQTLLRLRRELPALQSSERQHLEASVIESGQMLKLRRWHENSQVLCLLNFNHQVSSITVDLPDAVSAQSWKKLLNSADLDWGGQGSDLPERLPADAASSKISLTLAPQTVVIYGLS</sequence>
<evidence type="ECO:0000256" key="3">
    <source>
        <dbReference type="ARBA" id="ARBA00005199"/>
    </source>
</evidence>
<dbReference type="GO" id="GO:0005737">
    <property type="term" value="C:cytoplasm"/>
    <property type="evidence" value="ECO:0007669"/>
    <property type="project" value="UniProtKB-SubCell"/>
</dbReference>
<dbReference type="InterPro" id="IPR006048">
    <property type="entry name" value="A-amylase/branching_C"/>
</dbReference>
<dbReference type="InterPro" id="IPR017853">
    <property type="entry name" value="GH"/>
</dbReference>
<protein>
    <recommendedName>
        <fullName evidence="5 14">Malto-oligosyltrehalose trehalohydrolase</fullName>
        <shortName evidence="15">MTHase</shortName>
        <ecNumber evidence="14 15">3.2.1.141</ecNumber>
    </recommendedName>
    <alternativeName>
        <fullName evidence="12 15">4-alpha-D-((1-&gt;4)-alpha-D-glucano)trehalose trehalohydrolase</fullName>
    </alternativeName>
    <alternativeName>
        <fullName evidence="11 15">Maltooligosyl trehalose trehalohydrolase</fullName>
    </alternativeName>
</protein>
<feature type="active site" description="Proton donor" evidence="16">
    <location>
        <position position="293"/>
    </location>
</feature>
<dbReference type="SMART" id="SM00642">
    <property type="entry name" value="Aamy"/>
    <property type="match status" value="1"/>
</dbReference>